<reference evidence="2" key="2">
    <citation type="submission" date="2023-06" db="EMBL/GenBank/DDBJ databases">
        <authorList>
            <consortium name="Lawrence Berkeley National Laboratory"/>
            <person name="Mondo S.J."/>
            <person name="Hensen N."/>
            <person name="Bonometti L."/>
            <person name="Westerberg I."/>
            <person name="Brannstrom I.O."/>
            <person name="Guillou S."/>
            <person name="Cros-Aarteil S."/>
            <person name="Calhoun S."/>
            <person name="Haridas S."/>
            <person name="Kuo A."/>
            <person name="Pangilinan J."/>
            <person name="Riley R."/>
            <person name="Labutti K."/>
            <person name="Andreopoulos B."/>
            <person name="Lipzen A."/>
            <person name="Chen C."/>
            <person name="Yanf M."/>
            <person name="Daum C."/>
            <person name="Ng V."/>
            <person name="Clum A."/>
            <person name="Steindorff A."/>
            <person name="Ohm R."/>
            <person name="Martin F."/>
            <person name="Silar P."/>
            <person name="Natvig D."/>
            <person name="Lalanne C."/>
            <person name="Gautier V."/>
            <person name="Ament-Velasquez S.L."/>
            <person name="Kruys A."/>
            <person name="Hutchinson M.I."/>
            <person name="Powell A.J."/>
            <person name="Barry K."/>
            <person name="Miller A.N."/>
            <person name="Grigoriev I.V."/>
            <person name="Debuchy R."/>
            <person name="Gladieux P."/>
            <person name="Thoren M.H."/>
            <person name="Johannesson H."/>
        </authorList>
    </citation>
    <scope>NUCLEOTIDE SEQUENCE</scope>
    <source>
        <strain evidence="2">CBS 626.80</strain>
    </source>
</reference>
<proteinExistence type="predicted"/>
<dbReference type="PANTHER" id="PTHR35605">
    <property type="entry name" value="ECP2 EFFECTOR PROTEIN DOMAIN-CONTAINING PROTEIN-RELATED"/>
    <property type="match status" value="1"/>
</dbReference>
<feature type="chain" id="PRO_5042873613" description="SCP domain-containing protein" evidence="1">
    <location>
        <begin position="26"/>
        <end position="212"/>
    </location>
</feature>
<accession>A0AAN6SIB1</accession>
<sequence>MFSSLVFSAGAILAMFQALPTITLAFPTADPDSNSNSNTPSSIPDYFIKGDGPPPPPPAATINVTSTSTLLEARMKTFREIVDHDCDNTGNGNSKWGYAESRRVWEGIYHLRKVQGKPTSGRGPANCGRVSCSWKTAIYWCNDNPKVENQLDSYDDIAWAAEQVSSKCSYAGTGENTGTPAMTNNKGGYLKGAVYMKGLWSVIVRYDDTNGC</sequence>
<name>A0AAN6SIB1_9PEZI</name>
<feature type="signal peptide" evidence="1">
    <location>
        <begin position="1"/>
        <end position="25"/>
    </location>
</feature>
<dbReference type="AlphaFoldDB" id="A0AAN6SIB1"/>
<dbReference type="Proteomes" id="UP001303222">
    <property type="component" value="Unassembled WGS sequence"/>
</dbReference>
<dbReference type="PANTHER" id="PTHR35605:SF1">
    <property type="entry name" value="ECP2 EFFECTOR PROTEIN DOMAIN-CONTAINING PROTEIN-RELATED"/>
    <property type="match status" value="1"/>
</dbReference>
<reference evidence="2" key="1">
    <citation type="journal article" date="2023" name="Mol. Phylogenet. Evol.">
        <title>Genome-scale phylogeny and comparative genomics of the fungal order Sordariales.</title>
        <authorList>
            <person name="Hensen N."/>
            <person name="Bonometti L."/>
            <person name="Westerberg I."/>
            <person name="Brannstrom I.O."/>
            <person name="Guillou S."/>
            <person name="Cros-Aarteil S."/>
            <person name="Calhoun S."/>
            <person name="Haridas S."/>
            <person name="Kuo A."/>
            <person name="Mondo S."/>
            <person name="Pangilinan J."/>
            <person name="Riley R."/>
            <person name="LaButti K."/>
            <person name="Andreopoulos B."/>
            <person name="Lipzen A."/>
            <person name="Chen C."/>
            <person name="Yan M."/>
            <person name="Daum C."/>
            <person name="Ng V."/>
            <person name="Clum A."/>
            <person name="Steindorff A."/>
            <person name="Ohm R.A."/>
            <person name="Martin F."/>
            <person name="Silar P."/>
            <person name="Natvig D.O."/>
            <person name="Lalanne C."/>
            <person name="Gautier V."/>
            <person name="Ament-Velasquez S.L."/>
            <person name="Kruys A."/>
            <person name="Hutchinson M.I."/>
            <person name="Powell A.J."/>
            <person name="Barry K."/>
            <person name="Miller A.N."/>
            <person name="Grigoriev I.V."/>
            <person name="Debuchy R."/>
            <person name="Gladieux P."/>
            <person name="Hiltunen Thoren M."/>
            <person name="Johannesson H."/>
        </authorList>
    </citation>
    <scope>NUCLEOTIDE SEQUENCE</scope>
    <source>
        <strain evidence="2">CBS 626.80</strain>
    </source>
</reference>
<keyword evidence="3" id="KW-1185">Reference proteome</keyword>
<evidence type="ECO:0008006" key="4">
    <source>
        <dbReference type="Google" id="ProtNLM"/>
    </source>
</evidence>
<evidence type="ECO:0000313" key="2">
    <source>
        <dbReference type="EMBL" id="KAK3954333.1"/>
    </source>
</evidence>
<evidence type="ECO:0000313" key="3">
    <source>
        <dbReference type="Proteomes" id="UP001303222"/>
    </source>
</evidence>
<gene>
    <name evidence="2" type="ORF">QBC32DRAFT_207943</name>
</gene>
<protein>
    <recommendedName>
        <fullName evidence="4">SCP domain-containing protein</fullName>
    </recommendedName>
</protein>
<dbReference type="EMBL" id="MU859091">
    <property type="protein sequence ID" value="KAK3954333.1"/>
    <property type="molecule type" value="Genomic_DNA"/>
</dbReference>
<evidence type="ECO:0000256" key="1">
    <source>
        <dbReference type="SAM" id="SignalP"/>
    </source>
</evidence>
<comment type="caution">
    <text evidence="2">The sequence shown here is derived from an EMBL/GenBank/DDBJ whole genome shotgun (WGS) entry which is preliminary data.</text>
</comment>
<keyword evidence="1" id="KW-0732">Signal</keyword>
<organism evidence="2 3">
    <name type="scientific">Pseudoneurospora amorphoporcata</name>
    <dbReference type="NCBI Taxonomy" id="241081"/>
    <lineage>
        <taxon>Eukaryota</taxon>
        <taxon>Fungi</taxon>
        <taxon>Dikarya</taxon>
        <taxon>Ascomycota</taxon>
        <taxon>Pezizomycotina</taxon>
        <taxon>Sordariomycetes</taxon>
        <taxon>Sordariomycetidae</taxon>
        <taxon>Sordariales</taxon>
        <taxon>Sordariaceae</taxon>
        <taxon>Pseudoneurospora</taxon>
    </lineage>
</organism>